<gene>
    <name evidence="2" type="ORF">BC343_27110</name>
</gene>
<dbReference type="AlphaFoldDB" id="A0A1S9PGC9"/>
<dbReference type="Proteomes" id="UP000189739">
    <property type="component" value="Unassembled WGS sequence"/>
</dbReference>
<evidence type="ECO:0000313" key="3">
    <source>
        <dbReference type="Proteomes" id="UP000189739"/>
    </source>
</evidence>
<sequence>MSINRRKLVFGCRGLDNLLNLVAIKLNLNLLSIMSEETYSIIFQDATTAEANKLATELQYFLDQTVNIKSTITKERIDTQDAGTILIAALGTSAVTTLIKGLMNWLLKTQSRKITIKKNGEIIGENLTSKDIERILDHNK</sequence>
<keyword evidence="3" id="KW-1185">Reference proteome</keyword>
<comment type="caution">
    <text evidence="2">The sequence shown here is derived from an EMBL/GenBank/DDBJ whole genome shotgun (WGS) entry which is preliminary data.</text>
</comment>
<protein>
    <submittedName>
        <fullName evidence="2">Uncharacterized protein</fullName>
    </submittedName>
</protein>
<name>A0A1S9PGC9_9SPHI</name>
<dbReference type="STRING" id="1792845.BC343_27110"/>
<organism evidence="2 3">
    <name type="scientific">Mucilaginibacter pedocola</name>
    <dbReference type="NCBI Taxonomy" id="1792845"/>
    <lineage>
        <taxon>Bacteria</taxon>
        <taxon>Pseudomonadati</taxon>
        <taxon>Bacteroidota</taxon>
        <taxon>Sphingobacteriia</taxon>
        <taxon>Sphingobacteriales</taxon>
        <taxon>Sphingobacteriaceae</taxon>
        <taxon>Mucilaginibacter</taxon>
    </lineage>
</organism>
<reference evidence="2 3" key="1">
    <citation type="submission" date="2016-07" db="EMBL/GenBank/DDBJ databases">
        <title>Genomic analysis of zinc-resistant bacterium Mucilaginibacter pedocola TBZ30.</title>
        <authorList>
            <person name="Huang J."/>
            <person name="Tang J."/>
        </authorList>
    </citation>
    <scope>NUCLEOTIDE SEQUENCE [LARGE SCALE GENOMIC DNA]</scope>
    <source>
        <strain evidence="2 3">TBZ30</strain>
    </source>
</reference>
<evidence type="ECO:0000256" key="1">
    <source>
        <dbReference type="SAM" id="Phobius"/>
    </source>
</evidence>
<dbReference type="EMBL" id="MBTF01000010">
    <property type="protein sequence ID" value="OOQ60002.1"/>
    <property type="molecule type" value="Genomic_DNA"/>
</dbReference>
<keyword evidence="1" id="KW-0472">Membrane</keyword>
<keyword evidence="1" id="KW-1133">Transmembrane helix</keyword>
<keyword evidence="1" id="KW-0812">Transmembrane</keyword>
<feature type="transmembrane region" description="Helical" evidence="1">
    <location>
        <begin position="85"/>
        <end position="107"/>
    </location>
</feature>
<accession>A0A1S9PGC9</accession>
<proteinExistence type="predicted"/>
<evidence type="ECO:0000313" key="2">
    <source>
        <dbReference type="EMBL" id="OOQ60002.1"/>
    </source>
</evidence>